<dbReference type="Gene3D" id="3.20.80.10">
    <property type="entry name" value="Regulatory factor, effector binding domain"/>
    <property type="match status" value="1"/>
</dbReference>
<dbReference type="InterPro" id="IPR010499">
    <property type="entry name" value="AraC_E-bd"/>
</dbReference>
<dbReference type="Pfam" id="PF13411">
    <property type="entry name" value="MerR_1"/>
    <property type="match status" value="1"/>
</dbReference>
<dbReference type="KEGG" id="bbe:BBR47_43600"/>
<dbReference type="PANTHER" id="PTHR30204:SF97">
    <property type="entry name" value="MERR FAMILY REGULATORY PROTEIN"/>
    <property type="match status" value="1"/>
</dbReference>
<feature type="domain" description="HTH merR-type" evidence="2">
    <location>
        <begin position="3"/>
        <end position="73"/>
    </location>
</feature>
<dbReference type="Gene3D" id="1.10.1660.10">
    <property type="match status" value="1"/>
</dbReference>
<dbReference type="HOGENOM" id="CLU_065103_2_2_9"/>
<sequence length="280" mass="32295">MELFKISEFSRLSRIPLQTLRYYDQIGILKPAKIDDTTGYRYYCAEQLLQINRIVIFKELGFTLQQIAQLLHENIPAEQIRGMLRLKENEIQSLLEMEMAKLARIKERVQLVEREGRIEKEQEVVLKQIDGMHLISYSARGTAEDIPWLFQMFDSMLDPSMKSSLTGPKTVLWKETGTKDQLFDFGVGYGIKTESVKLPEQMERSFLPAETMATLLFRSDSTMKESACLDLATWIEQHGYCIRDEQPGREIYVPLSDEPGVELIEIQIPIVARGQSEHGE</sequence>
<dbReference type="InterPro" id="IPR000551">
    <property type="entry name" value="MerR-type_HTH_dom"/>
</dbReference>
<dbReference type="InterPro" id="IPR009061">
    <property type="entry name" value="DNA-bd_dom_put_sf"/>
</dbReference>
<dbReference type="InterPro" id="IPR011256">
    <property type="entry name" value="Reg_factor_effector_dom_sf"/>
</dbReference>
<dbReference type="InterPro" id="IPR047057">
    <property type="entry name" value="MerR_fam"/>
</dbReference>
<dbReference type="GO" id="GO:0003677">
    <property type="term" value="F:DNA binding"/>
    <property type="evidence" value="ECO:0007669"/>
    <property type="project" value="UniProtKB-KW"/>
</dbReference>
<organism evidence="3 4">
    <name type="scientific">Brevibacillus brevis (strain 47 / JCM 6285 / NBRC 100599)</name>
    <dbReference type="NCBI Taxonomy" id="358681"/>
    <lineage>
        <taxon>Bacteria</taxon>
        <taxon>Bacillati</taxon>
        <taxon>Bacillota</taxon>
        <taxon>Bacilli</taxon>
        <taxon>Bacillales</taxon>
        <taxon>Paenibacillaceae</taxon>
        <taxon>Brevibacillus</taxon>
    </lineage>
</organism>
<evidence type="ECO:0000259" key="2">
    <source>
        <dbReference type="PROSITE" id="PS50937"/>
    </source>
</evidence>
<dbReference type="eggNOG" id="COG0789">
    <property type="taxonomic scope" value="Bacteria"/>
</dbReference>
<dbReference type="PROSITE" id="PS50937">
    <property type="entry name" value="HTH_MERR_2"/>
    <property type="match status" value="1"/>
</dbReference>
<dbReference type="EMBL" id="AP008955">
    <property type="protein sequence ID" value="BAH45337.1"/>
    <property type="molecule type" value="Genomic_DNA"/>
</dbReference>
<name>C0ZI63_BREBN</name>
<dbReference type="GO" id="GO:0003700">
    <property type="term" value="F:DNA-binding transcription factor activity"/>
    <property type="evidence" value="ECO:0007669"/>
    <property type="project" value="InterPro"/>
</dbReference>
<dbReference type="PANTHER" id="PTHR30204">
    <property type="entry name" value="REDOX-CYCLING DRUG-SENSING TRANSCRIPTIONAL ACTIVATOR SOXR"/>
    <property type="match status" value="1"/>
</dbReference>
<dbReference type="STRING" id="358681.BBR47_43600"/>
<dbReference type="eggNOG" id="COG3708">
    <property type="taxonomic scope" value="Bacteria"/>
</dbReference>
<gene>
    <name evidence="3" type="ordered locus">BBR47_43600</name>
</gene>
<keyword evidence="1" id="KW-0238">DNA-binding</keyword>
<reference evidence="3 4" key="1">
    <citation type="submission" date="2005-03" db="EMBL/GenBank/DDBJ databases">
        <title>Brevibacillus brevis strain 47, complete genome.</title>
        <authorList>
            <person name="Hosoyama A."/>
            <person name="Yamada R."/>
            <person name="Hongo Y."/>
            <person name="Terui Y."/>
            <person name="Ankai A."/>
            <person name="Masuyama W."/>
            <person name="Sekiguchi M."/>
            <person name="Takeda T."/>
            <person name="Asano K."/>
            <person name="Ohji S."/>
            <person name="Ichikawa N."/>
            <person name="Narita S."/>
            <person name="Aoki N."/>
            <person name="Miura H."/>
            <person name="Matsushita S."/>
            <person name="Sekigawa T."/>
            <person name="Yamagata H."/>
            <person name="Yoshikawa H."/>
            <person name="Udaka S."/>
            <person name="Tanikawa S."/>
            <person name="Fujita N."/>
        </authorList>
    </citation>
    <scope>NUCLEOTIDE SEQUENCE [LARGE SCALE GENOMIC DNA]</scope>
    <source>
        <strain evidence="4">47 / JCM 6285 / NBRC 100599</strain>
    </source>
</reference>
<dbReference type="SUPFAM" id="SSF55136">
    <property type="entry name" value="Probable bacterial effector-binding domain"/>
    <property type="match status" value="1"/>
</dbReference>
<dbReference type="SMART" id="SM00422">
    <property type="entry name" value="HTH_MERR"/>
    <property type="match status" value="1"/>
</dbReference>
<evidence type="ECO:0000256" key="1">
    <source>
        <dbReference type="ARBA" id="ARBA00023125"/>
    </source>
</evidence>
<evidence type="ECO:0000313" key="3">
    <source>
        <dbReference type="EMBL" id="BAH45337.1"/>
    </source>
</evidence>
<evidence type="ECO:0000313" key="4">
    <source>
        <dbReference type="Proteomes" id="UP000001877"/>
    </source>
</evidence>
<dbReference type="AlphaFoldDB" id="C0ZI63"/>
<dbReference type="SMART" id="SM00871">
    <property type="entry name" value="AraC_E_bind"/>
    <property type="match status" value="1"/>
</dbReference>
<proteinExistence type="predicted"/>
<dbReference type="Proteomes" id="UP000001877">
    <property type="component" value="Chromosome"/>
</dbReference>
<protein>
    <submittedName>
        <fullName evidence="3">Probable transcriptional regulator</fullName>
    </submittedName>
</protein>
<dbReference type="SUPFAM" id="SSF46955">
    <property type="entry name" value="Putative DNA-binding domain"/>
    <property type="match status" value="1"/>
</dbReference>
<keyword evidence="4" id="KW-1185">Reference proteome</keyword>
<dbReference type="CDD" id="cd01107">
    <property type="entry name" value="HTH_BmrR"/>
    <property type="match status" value="1"/>
</dbReference>
<accession>C0ZI63</accession>